<keyword evidence="11 14" id="KW-0371">Homeobox</keyword>
<comment type="pathway">
    <text evidence="3">Sphingolipid metabolism.</text>
</comment>
<name>S4RVD1_PETMA</name>
<dbReference type="PANTHER" id="PTHR12560">
    <property type="entry name" value="LONGEVITY ASSURANCE FACTOR 1 LAG1"/>
    <property type="match status" value="1"/>
</dbReference>
<accession>S4RVD1</accession>
<evidence type="ECO:0000256" key="17">
    <source>
        <dbReference type="SAM" id="MobiDB-lite"/>
    </source>
</evidence>
<dbReference type="GO" id="GO:0046513">
    <property type="term" value="P:ceramide biosynthetic process"/>
    <property type="evidence" value="ECO:0007669"/>
    <property type="project" value="InterPro"/>
</dbReference>
<dbReference type="PANTHER" id="PTHR12560:SF0">
    <property type="entry name" value="LD18904P"/>
    <property type="match status" value="1"/>
</dbReference>
<keyword evidence="7 18" id="KW-1133">Transmembrane helix</keyword>
<dbReference type="Gene3D" id="1.10.10.60">
    <property type="entry name" value="Homeodomain-like"/>
    <property type="match status" value="1"/>
</dbReference>
<evidence type="ECO:0000256" key="15">
    <source>
        <dbReference type="PROSITE-ProRule" id="PRU00205"/>
    </source>
</evidence>
<dbReference type="InterPro" id="IPR001356">
    <property type="entry name" value="HD"/>
</dbReference>
<comment type="pathway">
    <text evidence="2">Lipid metabolism; sphingolipid metabolism.</text>
</comment>
<evidence type="ECO:0000256" key="4">
    <source>
        <dbReference type="ARBA" id="ARBA00022679"/>
    </source>
</evidence>
<comment type="subcellular location">
    <subcellularLocation>
        <location evidence="1">Endoplasmic reticulum membrane</location>
        <topology evidence="1">Multi-pass membrane protein</topology>
    </subcellularLocation>
    <subcellularLocation>
        <location evidence="14 16">Nucleus</location>
    </subcellularLocation>
</comment>
<evidence type="ECO:0000256" key="18">
    <source>
        <dbReference type="SAM" id="Phobius"/>
    </source>
</evidence>
<dbReference type="InterPro" id="IPR017970">
    <property type="entry name" value="Homeobox_CS"/>
</dbReference>
<feature type="transmembrane region" description="Helical" evidence="18">
    <location>
        <begin position="39"/>
        <end position="56"/>
    </location>
</feature>
<evidence type="ECO:0000256" key="12">
    <source>
        <dbReference type="ARBA" id="ARBA00023242"/>
    </source>
</evidence>
<proteinExistence type="predicted"/>
<evidence type="ECO:0000259" key="19">
    <source>
        <dbReference type="PROSITE" id="PS50071"/>
    </source>
</evidence>
<protein>
    <submittedName>
        <fullName evidence="21">Ceramide synthase 6</fullName>
    </submittedName>
</protein>
<dbReference type="UniPathway" id="UPA00222"/>
<organism evidence="21">
    <name type="scientific">Petromyzon marinus</name>
    <name type="common">Sea lamprey</name>
    <dbReference type="NCBI Taxonomy" id="7757"/>
    <lineage>
        <taxon>Eukaryota</taxon>
        <taxon>Metazoa</taxon>
        <taxon>Chordata</taxon>
        <taxon>Craniata</taxon>
        <taxon>Vertebrata</taxon>
        <taxon>Cyclostomata</taxon>
        <taxon>Hyperoartia</taxon>
        <taxon>Petromyzontiformes</taxon>
        <taxon>Petromyzontidae</taxon>
        <taxon>Petromyzon</taxon>
    </lineage>
</organism>
<evidence type="ECO:0000256" key="11">
    <source>
        <dbReference type="ARBA" id="ARBA00023155"/>
    </source>
</evidence>
<dbReference type="Pfam" id="PF03798">
    <property type="entry name" value="TRAM_LAG1_CLN8"/>
    <property type="match status" value="1"/>
</dbReference>
<evidence type="ECO:0000256" key="16">
    <source>
        <dbReference type="RuleBase" id="RU000682"/>
    </source>
</evidence>
<dbReference type="Pfam" id="PF00046">
    <property type="entry name" value="Homeodomain"/>
    <property type="match status" value="1"/>
</dbReference>
<evidence type="ECO:0000256" key="10">
    <source>
        <dbReference type="ARBA" id="ARBA00023136"/>
    </source>
</evidence>
<keyword evidence="12 14" id="KW-0539">Nucleus</keyword>
<evidence type="ECO:0000256" key="14">
    <source>
        <dbReference type="PROSITE-ProRule" id="PRU00108"/>
    </source>
</evidence>
<keyword evidence="9 14" id="KW-0238">DNA-binding</keyword>
<evidence type="ECO:0000259" key="20">
    <source>
        <dbReference type="PROSITE" id="PS50922"/>
    </source>
</evidence>
<dbReference type="STRING" id="7757.ENSPMAP00000009171"/>
<dbReference type="GO" id="GO:0050291">
    <property type="term" value="F:sphingosine N-acyltransferase activity"/>
    <property type="evidence" value="ECO:0007669"/>
    <property type="project" value="InterPro"/>
</dbReference>
<dbReference type="SUPFAM" id="SSF46689">
    <property type="entry name" value="Homeodomain-like"/>
    <property type="match status" value="1"/>
</dbReference>
<keyword evidence="5 15" id="KW-0812">Transmembrane</keyword>
<dbReference type="AlphaFoldDB" id="S4RVD1"/>
<evidence type="ECO:0000256" key="5">
    <source>
        <dbReference type="ARBA" id="ARBA00022692"/>
    </source>
</evidence>
<sequence>MAGRLKAWFWSESFWLPHNVSWEDLRNSEAVTFPQASDLYLAFPLALAIFVVRQLFERFVAKPFAIYLNIQARRFTTAVPHAALENIFKTVTKRPDSARIKGYSKQLDLDVRTIEHWFRQRRNQEKPSLVTKFSESLWRFCFYFGIFCFGLQYLWKTPWLWDTKHCWYNYPYQPLTAGLFWYYIVELAFYWSLMFSQFVDIKRKDFVIMLVHHLATVSLVSFSYVTNMVRVGTLVLCLHDAADFLLETAKMANYAKFQKLCDTMFALFGLVFISTRLVLYPLWILNSTMFESWEIVGPYPSWWVFNPLLLLLQVLHAIWSYLIFCIAFKAFAKGKVSKDERSDVESSSEDEISEQEELCKKAPYNTNTTNGHLKKGCSDWTSK</sequence>
<evidence type="ECO:0000256" key="1">
    <source>
        <dbReference type="ARBA" id="ARBA00004477"/>
    </source>
</evidence>
<dbReference type="InterPro" id="IPR006634">
    <property type="entry name" value="TLC-dom"/>
</dbReference>
<evidence type="ECO:0000256" key="9">
    <source>
        <dbReference type="ARBA" id="ARBA00023125"/>
    </source>
</evidence>
<dbReference type="CDD" id="cd00086">
    <property type="entry name" value="homeodomain"/>
    <property type="match status" value="1"/>
</dbReference>
<dbReference type="InterPro" id="IPR009057">
    <property type="entry name" value="Homeodomain-like_sf"/>
</dbReference>
<dbReference type="GO" id="GO:0005634">
    <property type="term" value="C:nucleus"/>
    <property type="evidence" value="ECO:0007669"/>
    <property type="project" value="UniProtKB-SubCell"/>
</dbReference>
<keyword evidence="8" id="KW-0443">Lipid metabolism</keyword>
<feature type="domain" description="Homeobox" evidence="19">
    <location>
        <begin position="84"/>
        <end position="128"/>
    </location>
</feature>
<reference evidence="21" key="2">
    <citation type="submission" date="2025-09" db="UniProtKB">
        <authorList>
            <consortium name="Ensembl"/>
        </authorList>
    </citation>
    <scope>IDENTIFICATION</scope>
</reference>
<dbReference type="GeneTree" id="ENSGT01030000234515"/>
<dbReference type="GO" id="GO:0005789">
    <property type="term" value="C:endoplasmic reticulum membrane"/>
    <property type="evidence" value="ECO:0007669"/>
    <property type="project" value="UniProtKB-SubCell"/>
</dbReference>
<comment type="catalytic activity">
    <reaction evidence="13">
        <text>sphinganine + octadecanoyl-CoA = N-(octadecanoyl)-sphinganine + CoA + H(+)</text>
        <dbReference type="Rhea" id="RHEA:36547"/>
        <dbReference type="ChEBI" id="CHEBI:15378"/>
        <dbReference type="ChEBI" id="CHEBI:57287"/>
        <dbReference type="ChEBI" id="CHEBI:57394"/>
        <dbReference type="ChEBI" id="CHEBI:57817"/>
        <dbReference type="ChEBI" id="CHEBI:67033"/>
    </reaction>
    <physiologicalReaction direction="left-to-right" evidence="13">
        <dbReference type="Rhea" id="RHEA:36548"/>
    </physiologicalReaction>
</comment>
<evidence type="ECO:0000256" key="2">
    <source>
        <dbReference type="ARBA" id="ARBA00004760"/>
    </source>
</evidence>
<feature type="domain" description="TLC" evidence="20">
    <location>
        <begin position="117"/>
        <end position="332"/>
    </location>
</feature>
<dbReference type="HOGENOM" id="CLU_028277_1_2_1"/>
<evidence type="ECO:0000256" key="6">
    <source>
        <dbReference type="ARBA" id="ARBA00022824"/>
    </source>
</evidence>
<dbReference type="GO" id="GO:0003677">
    <property type="term" value="F:DNA binding"/>
    <property type="evidence" value="ECO:0007669"/>
    <property type="project" value="UniProtKB-UniRule"/>
</dbReference>
<dbReference type="SMART" id="SM00724">
    <property type="entry name" value="TLC"/>
    <property type="match status" value="1"/>
</dbReference>
<keyword evidence="10 15" id="KW-0472">Membrane</keyword>
<dbReference type="GO" id="GO:0000981">
    <property type="term" value="F:DNA-binding transcription factor activity, RNA polymerase II-specific"/>
    <property type="evidence" value="ECO:0007669"/>
    <property type="project" value="InterPro"/>
</dbReference>
<evidence type="ECO:0000256" key="3">
    <source>
        <dbReference type="ARBA" id="ARBA00004991"/>
    </source>
</evidence>
<feature type="transmembrane region" description="Helical" evidence="18">
    <location>
        <begin position="136"/>
        <end position="155"/>
    </location>
</feature>
<dbReference type="PROSITE" id="PS50922">
    <property type="entry name" value="TLC"/>
    <property type="match status" value="1"/>
</dbReference>
<dbReference type="PIRSF" id="PIRSF005225">
    <property type="entry name" value="LAG1_LAC1"/>
    <property type="match status" value="1"/>
</dbReference>
<feature type="DNA-binding region" description="Homeobox" evidence="14">
    <location>
        <begin position="86"/>
        <end position="129"/>
    </location>
</feature>
<evidence type="ECO:0000313" key="21">
    <source>
        <dbReference type="Ensembl" id="ENSPMAP00000009171.1"/>
    </source>
</evidence>
<dbReference type="Ensembl" id="ENSPMAT00000009211.1">
    <property type="protein sequence ID" value="ENSPMAP00000009171.1"/>
    <property type="gene ID" value="ENSPMAG00000008314.1"/>
</dbReference>
<evidence type="ECO:0000256" key="7">
    <source>
        <dbReference type="ARBA" id="ARBA00022989"/>
    </source>
</evidence>
<evidence type="ECO:0000256" key="8">
    <source>
        <dbReference type="ARBA" id="ARBA00023098"/>
    </source>
</evidence>
<feature type="transmembrane region" description="Helical" evidence="18">
    <location>
        <begin position="175"/>
        <end position="194"/>
    </location>
</feature>
<keyword evidence="4" id="KW-0808">Transferase</keyword>
<feature type="transmembrane region" description="Helical" evidence="18">
    <location>
        <begin position="303"/>
        <end position="328"/>
    </location>
</feature>
<dbReference type="PROSITE" id="PS50071">
    <property type="entry name" value="HOMEOBOX_2"/>
    <property type="match status" value="1"/>
</dbReference>
<keyword evidence="6" id="KW-0256">Endoplasmic reticulum</keyword>
<reference evidence="21" key="1">
    <citation type="submission" date="2025-08" db="UniProtKB">
        <authorList>
            <consortium name="Ensembl"/>
        </authorList>
    </citation>
    <scope>IDENTIFICATION</scope>
</reference>
<dbReference type="PROSITE" id="PS00027">
    <property type="entry name" value="HOMEOBOX_1"/>
    <property type="match status" value="1"/>
</dbReference>
<feature type="transmembrane region" description="Helical" evidence="18">
    <location>
        <begin position="264"/>
        <end position="283"/>
    </location>
</feature>
<dbReference type="OMA" id="FTESTWR"/>
<evidence type="ECO:0000256" key="13">
    <source>
        <dbReference type="ARBA" id="ARBA00049036"/>
    </source>
</evidence>
<dbReference type="FunFam" id="1.10.10.60:FF:000020">
    <property type="entry name" value="Ceramide synthase 5"/>
    <property type="match status" value="1"/>
</dbReference>
<dbReference type="InterPro" id="IPR016439">
    <property type="entry name" value="Lag1/Lac1-like"/>
</dbReference>
<feature type="region of interest" description="Disordered" evidence="17">
    <location>
        <begin position="363"/>
        <end position="383"/>
    </location>
</feature>